<protein>
    <submittedName>
        <fullName evidence="3">Aminopeptidase P family protein</fullName>
    </submittedName>
</protein>
<dbReference type="Proteomes" id="UP000272706">
    <property type="component" value="Unassembled WGS sequence"/>
</dbReference>
<dbReference type="InterPro" id="IPR001714">
    <property type="entry name" value="Pept_M24_MAP"/>
</dbReference>
<dbReference type="AlphaFoldDB" id="A0A3A5JUK6"/>
<keyword evidence="3" id="KW-0645">Protease</keyword>
<dbReference type="PANTHER" id="PTHR46112">
    <property type="entry name" value="AMINOPEPTIDASE"/>
    <property type="match status" value="1"/>
</dbReference>
<dbReference type="Gene3D" id="3.90.230.10">
    <property type="entry name" value="Creatinase/methionine aminopeptidase superfamily"/>
    <property type="match status" value="1"/>
</dbReference>
<dbReference type="CDD" id="cd01066">
    <property type="entry name" value="APP_MetAP"/>
    <property type="match status" value="1"/>
</dbReference>
<organism evidence="3 4">
    <name type="scientific">Mesorhizobium waimense</name>
    <dbReference type="NCBI Taxonomy" id="1300307"/>
    <lineage>
        <taxon>Bacteria</taxon>
        <taxon>Pseudomonadati</taxon>
        <taxon>Pseudomonadota</taxon>
        <taxon>Alphaproteobacteria</taxon>
        <taxon>Hyphomicrobiales</taxon>
        <taxon>Phyllobacteriaceae</taxon>
        <taxon>Mesorhizobium</taxon>
    </lineage>
</organism>
<evidence type="ECO:0000313" key="4">
    <source>
        <dbReference type="Proteomes" id="UP000272706"/>
    </source>
</evidence>
<accession>A0A3A5JUK6</accession>
<dbReference type="EMBL" id="QZWZ01000079">
    <property type="protein sequence ID" value="RJT23993.1"/>
    <property type="molecule type" value="Genomic_DNA"/>
</dbReference>
<proteinExistence type="predicted"/>
<dbReference type="Pfam" id="PF00557">
    <property type="entry name" value="Peptidase_M24"/>
    <property type="match status" value="1"/>
</dbReference>
<dbReference type="InterPro" id="IPR036005">
    <property type="entry name" value="Creatinase/aminopeptidase-like"/>
</dbReference>
<dbReference type="PRINTS" id="PR00599">
    <property type="entry name" value="MAPEPTIDASE"/>
</dbReference>
<evidence type="ECO:0000256" key="1">
    <source>
        <dbReference type="SAM" id="MobiDB-lite"/>
    </source>
</evidence>
<dbReference type="OrthoDB" id="9806388at2"/>
<dbReference type="InterPro" id="IPR050659">
    <property type="entry name" value="Peptidase_M24B"/>
</dbReference>
<feature type="domain" description="Peptidase M24" evidence="2">
    <location>
        <begin position="31"/>
        <end position="174"/>
    </location>
</feature>
<dbReference type="SUPFAM" id="SSF55920">
    <property type="entry name" value="Creatinase/aminopeptidase"/>
    <property type="match status" value="1"/>
</dbReference>
<sequence>MSIAERQPSKSIDMGHKGSFAPTGTITVGPSATGRGRPVEPGDVIRLDLGSTVDGYTSDSARTVVFGKPSQDVYDVYTALYDAFHVGLDLLRPGIALNLIYYAAMQAMHDRGYGMYSRGHFGHSVGASLFVEEWPFIAADHETVIEPDMVLAYELPLYIRGLGAFTLEDQFAVSTHSVEACWSLPRGLIVQN</sequence>
<feature type="region of interest" description="Disordered" evidence="1">
    <location>
        <begin position="1"/>
        <end position="41"/>
    </location>
</feature>
<gene>
    <name evidence="3" type="ORF">D3227_38095</name>
</gene>
<dbReference type="GO" id="GO:0004177">
    <property type="term" value="F:aminopeptidase activity"/>
    <property type="evidence" value="ECO:0007669"/>
    <property type="project" value="UniProtKB-KW"/>
</dbReference>
<evidence type="ECO:0000259" key="2">
    <source>
        <dbReference type="Pfam" id="PF00557"/>
    </source>
</evidence>
<keyword evidence="3" id="KW-0031">Aminopeptidase</keyword>
<comment type="caution">
    <text evidence="3">The sequence shown here is derived from an EMBL/GenBank/DDBJ whole genome shotgun (WGS) entry which is preliminary data.</text>
</comment>
<dbReference type="InterPro" id="IPR000994">
    <property type="entry name" value="Pept_M24"/>
</dbReference>
<dbReference type="GO" id="GO:0008235">
    <property type="term" value="F:metalloexopeptidase activity"/>
    <property type="evidence" value="ECO:0007669"/>
    <property type="project" value="UniProtKB-ARBA"/>
</dbReference>
<dbReference type="PANTHER" id="PTHR46112:SF2">
    <property type="entry name" value="XAA-PRO AMINOPEPTIDASE P-RELATED"/>
    <property type="match status" value="1"/>
</dbReference>
<keyword evidence="4" id="KW-1185">Reference proteome</keyword>
<dbReference type="RefSeq" id="WP_120019192.1">
    <property type="nucleotide sequence ID" value="NZ_QZWZ01000079.1"/>
</dbReference>
<evidence type="ECO:0000313" key="3">
    <source>
        <dbReference type="EMBL" id="RJT23993.1"/>
    </source>
</evidence>
<keyword evidence="3" id="KW-0378">Hydrolase</keyword>
<name>A0A3A5JUK6_9HYPH</name>
<reference evidence="3 4" key="1">
    <citation type="submission" date="2018-09" db="EMBL/GenBank/DDBJ databases">
        <title>Mesorhizobium carmichaelinearum sp. nov. isolated from Carmichaelinea spp. root nodules in New Zealand.</title>
        <authorList>
            <person name="De Meyer S.E."/>
        </authorList>
    </citation>
    <scope>NUCLEOTIDE SEQUENCE [LARGE SCALE GENOMIC DNA]</scope>
    <source>
        <strain evidence="3 4">ICMP19557</strain>
    </source>
</reference>